<evidence type="ECO:0000256" key="6">
    <source>
        <dbReference type="ARBA" id="ARBA00023136"/>
    </source>
</evidence>
<dbReference type="PANTHER" id="PTHR14009">
    <property type="entry name" value="LEUCINE ZIPPER-EF-HAND CONTAINING TRANSMEMBRANE PROTEIN"/>
    <property type="match status" value="1"/>
</dbReference>
<evidence type="ECO:0000256" key="3">
    <source>
        <dbReference type="ARBA" id="ARBA00022792"/>
    </source>
</evidence>
<sequence>MSAHSLLRVALVGQSTATAMVLRPLSPALAHAVFVRHASISSGQMGKRTTKELRKQQSLQYRQQQQAKKAVNKKAAAAPAPAVAAEKTGPAVSTADADVTELLVASKEATPAPEMEKVSPAPVPEVEKVAVNAAAAPAVAATAVKAEAPVAKSVATETAVAEADISIWTPKGAAQFAKDLYHQVKFGFTKLGKDTKQYMVITLKKIESKNAYEMRRREVRQVAMVKHDWMRIVPFGVIAFMPFSFLTLPIVIKFLPGVLPSGFRGRRIMKLIDDHIKKTHDEVGPVILKDIGSALAKVNDKDAQFYRQLLDRLVANPSAANYAAVVDLVPQMQQHYHLGHLSYGKAMQAARFMALSLPFVFPKARLIMFLSSIRQDDALLAKEMFRDLTHDELVEALRMRRLPISEGQSDASMLALLKEHAQFTDKIRKNTDVLPWIAARALNAQKFT</sequence>
<evidence type="ECO:0000313" key="10">
    <source>
        <dbReference type="Proteomes" id="UP000054350"/>
    </source>
</evidence>
<keyword evidence="3" id="KW-0999">Mitochondrion inner membrane</keyword>
<keyword evidence="6 7" id="KW-0472">Membrane</keyword>
<evidence type="ECO:0000256" key="2">
    <source>
        <dbReference type="ARBA" id="ARBA00022692"/>
    </source>
</evidence>
<dbReference type="EMBL" id="GG745339">
    <property type="protein sequence ID" value="KNE61953.1"/>
    <property type="molecule type" value="Genomic_DNA"/>
</dbReference>
<keyword evidence="4 7" id="KW-1133">Transmembrane helix</keyword>
<accession>A0A0L0SHI9</accession>
<dbReference type="GO" id="GO:0030003">
    <property type="term" value="P:intracellular monoatomic cation homeostasis"/>
    <property type="evidence" value="ECO:0007669"/>
    <property type="project" value="TreeGrafter"/>
</dbReference>
<evidence type="ECO:0000256" key="7">
    <source>
        <dbReference type="SAM" id="Phobius"/>
    </source>
</evidence>
<dbReference type="STRING" id="578462.A0A0L0SHI9"/>
<evidence type="ECO:0000259" key="8">
    <source>
        <dbReference type="Pfam" id="PF07766"/>
    </source>
</evidence>
<reference evidence="9 10" key="1">
    <citation type="submission" date="2009-11" db="EMBL/GenBank/DDBJ databases">
        <title>Annotation of Allomyces macrogynus ATCC 38327.</title>
        <authorList>
            <consortium name="The Broad Institute Genome Sequencing Platform"/>
            <person name="Russ C."/>
            <person name="Cuomo C."/>
            <person name="Burger G."/>
            <person name="Gray M.W."/>
            <person name="Holland P.W.H."/>
            <person name="King N."/>
            <person name="Lang F.B.F."/>
            <person name="Roger A.J."/>
            <person name="Ruiz-Trillo I."/>
            <person name="Young S.K."/>
            <person name="Zeng Q."/>
            <person name="Gargeya S."/>
            <person name="Fitzgerald M."/>
            <person name="Haas B."/>
            <person name="Abouelleil A."/>
            <person name="Alvarado L."/>
            <person name="Arachchi H.M."/>
            <person name="Berlin A."/>
            <person name="Chapman S.B."/>
            <person name="Gearin G."/>
            <person name="Goldberg J."/>
            <person name="Griggs A."/>
            <person name="Gujja S."/>
            <person name="Hansen M."/>
            <person name="Heiman D."/>
            <person name="Howarth C."/>
            <person name="Larimer J."/>
            <person name="Lui A."/>
            <person name="MacDonald P.J.P."/>
            <person name="McCowen C."/>
            <person name="Montmayeur A."/>
            <person name="Murphy C."/>
            <person name="Neiman D."/>
            <person name="Pearson M."/>
            <person name="Priest M."/>
            <person name="Roberts A."/>
            <person name="Saif S."/>
            <person name="Shea T."/>
            <person name="Sisk P."/>
            <person name="Stolte C."/>
            <person name="Sykes S."/>
            <person name="Wortman J."/>
            <person name="Nusbaum C."/>
            <person name="Birren B."/>
        </authorList>
    </citation>
    <scope>NUCLEOTIDE SEQUENCE [LARGE SCALE GENOMIC DNA]</scope>
    <source>
        <strain evidence="9 10">ATCC 38327</strain>
    </source>
</reference>
<keyword evidence="10" id="KW-1185">Reference proteome</keyword>
<dbReference type="Proteomes" id="UP000054350">
    <property type="component" value="Unassembled WGS sequence"/>
</dbReference>
<dbReference type="PANTHER" id="PTHR14009:SF13">
    <property type="entry name" value="LETM1 DOMAIN-CONTAINING PROTEIN 1"/>
    <property type="match status" value="1"/>
</dbReference>
<evidence type="ECO:0000256" key="5">
    <source>
        <dbReference type="ARBA" id="ARBA00023128"/>
    </source>
</evidence>
<dbReference type="GO" id="GO:0005743">
    <property type="term" value="C:mitochondrial inner membrane"/>
    <property type="evidence" value="ECO:0007669"/>
    <property type="project" value="UniProtKB-SubCell"/>
</dbReference>
<proteinExistence type="predicted"/>
<protein>
    <recommendedName>
        <fullName evidence="8">Letm1 RBD domain-containing protein</fullName>
    </recommendedName>
</protein>
<name>A0A0L0SHI9_ALLM3</name>
<reference evidence="10" key="2">
    <citation type="submission" date="2009-11" db="EMBL/GenBank/DDBJ databases">
        <title>The Genome Sequence of Allomyces macrogynus strain ATCC 38327.</title>
        <authorList>
            <consortium name="The Broad Institute Genome Sequencing Platform"/>
            <person name="Russ C."/>
            <person name="Cuomo C."/>
            <person name="Shea T."/>
            <person name="Young S.K."/>
            <person name="Zeng Q."/>
            <person name="Koehrsen M."/>
            <person name="Haas B."/>
            <person name="Borodovsky M."/>
            <person name="Guigo R."/>
            <person name="Alvarado L."/>
            <person name="Berlin A."/>
            <person name="Borenstein D."/>
            <person name="Chen Z."/>
            <person name="Engels R."/>
            <person name="Freedman E."/>
            <person name="Gellesch M."/>
            <person name="Goldberg J."/>
            <person name="Griggs A."/>
            <person name="Gujja S."/>
            <person name="Heiman D."/>
            <person name="Hepburn T."/>
            <person name="Howarth C."/>
            <person name="Jen D."/>
            <person name="Larson L."/>
            <person name="Lewis B."/>
            <person name="Mehta T."/>
            <person name="Park D."/>
            <person name="Pearson M."/>
            <person name="Roberts A."/>
            <person name="Saif S."/>
            <person name="Shenoy N."/>
            <person name="Sisk P."/>
            <person name="Stolte C."/>
            <person name="Sykes S."/>
            <person name="Walk T."/>
            <person name="White J."/>
            <person name="Yandava C."/>
            <person name="Burger G."/>
            <person name="Gray M.W."/>
            <person name="Holland P.W.H."/>
            <person name="King N."/>
            <person name="Lang F.B.F."/>
            <person name="Roger A.J."/>
            <person name="Ruiz-Trillo I."/>
            <person name="Lander E."/>
            <person name="Nusbaum C."/>
        </authorList>
    </citation>
    <scope>NUCLEOTIDE SEQUENCE [LARGE SCALE GENOMIC DNA]</scope>
    <source>
        <strain evidence="10">ATCC 38327</strain>
    </source>
</reference>
<dbReference type="InterPro" id="IPR044202">
    <property type="entry name" value="LETM1/MDM38-like"/>
</dbReference>
<comment type="subcellular location">
    <subcellularLocation>
        <location evidence="1">Mitochondrion inner membrane</location>
        <topology evidence="1">Single-pass membrane protein</topology>
    </subcellularLocation>
</comment>
<dbReference type="GO" id="GO:0043022">
    <property type="term" value="F:ribosome binding"/>
    <property type="evidence" value="ECO:0007669"/>
    <property type="project" value="InterPro"/>
</dbReference>
<dbReference type="AlphaFoldDB" id="A0A0L0SHI9"/>
<gene>
    <name evidence="9" type="ORF">AMAG_07219</name>
</gene>
<evidence type="ECO:0000256" key="4">
    <source>
        <dbReference type="ARBA" id="ARBA00022989"/>
    </source>
</evidence>
<evidence type="ECO:0000313" key="9">
    <source>
        <dbReference type="EMBL" id="KNE61953.1"/>
    </source>
</evidence>
<dbReference type="Pfam" id="PF07766">
    <property type="entry name" value="LETM1_RBD"/>
    <property type="match status" value="1"/>
</dbReference>
<dbReference type="InterPro" id="IPR033122">
    <property type="entry name" value="LETM1-like_RBD"/>
</dbReference>
<dbReference type="eggNOG" id="KOG1043">
    <property type="taxonomic scope" value="Eukaryota"/>
</dbReference>
<evidence type="ECO:0000256" key="1">
    <source>
        <dbReference type="ARBA" id="ARBA00004434"/>
    </source>
</evidence>
<dbReference type="OrthoDB" id="73691at2759"/>
<organism evidence="9 10">
    <name type="scientific">Allomyces macrogynus (strain ATCC 38327)</name>
    <name type="common">Allomyces javanicus var. macrogynus</name>
    <dbReference type="NCBI Taxonomy" id="578462"/>
    <lineage>
        <taxon>Eukaryota</taxon>
        <taxon>Fungi</taxon>
        <taxon>Fungi incertae sedis</taxon>
        <taxon>Blastocladiomycota</taxon>
        <taxon>Blastocladiomycetes</taxon>
        <taxon>Blastocladiales</taxon>
        <taxon>Blastocladiaceae</taxon>
        <taxon>Allomyces</taxon>
    </lineage>
</organism>
<keyword evidence="5" id="KW-0496">Mitochondrion</keyword>
<keyword evidence="2 7" id="KW-0812">Transmembrane</keyword>
<dbReference type="VEuPathDB" id="FungiDB:AMAG_07219"/>
<feature type="transmembrane region" description="Helical" evidence="7">
    <location>
        <begin position="232"/>
        <end position="259"/>
    </location>
</feature>
<feature type="domain" description="Letm1 RBD" evidence="8">
    <location>
        <begin position="214"/>
        <end position="419"/>
    </location>
</feature>